<feature type="transmembrane region" description="Helical" evidence="7">
    <location>
        <begin position="59"/>
        <end position="82"/>
    </location>
</feature>
<dbReference type="Pfam" id="PF20684">
    <property type="entry name" value="Fung_rhodopsin"/>
    <property type="match status" value="1"/>
</dbReference>
<evidence type="ECO:0000259" key="8">
    <source>
        <dbReference type="Pfam" id="PF20684"/>
    </source>
</evidence>
<keyword evidence="3 7" id="KW-1133">Transmembrane helix</keyword>
<keyword evidence="10" id="KW-1185">Reference proteome</keyword>
<evidence type="ECO:0000256" key="2">
    <source>
        <dbReference type="ARBA" id="ARBA00022692"/>
    </source>
</evidence>
<dbReference type="InterPro" id="IPR049326">
    <property type="entry name" value="Rhodopsin_dom_fungi"/>
</dbReference>
<sequence>MEIPLRLPPTGVSSNFVKPAFLGLPVLIVAGICLPLVLLFAAIHIYAKVKVSKRWRLFDYVYMLAWALGVAMITLPVTLVFSSVHGYHAWDIPRSTVSKSSVMSLLAFWVALGPLFWLLKIILSFFILTYFGSVRWAKNCAWVGIIATGLVFSAYPIVVTMTCGPRAGSDVESYIDGLDHVQCTSSSGANAISSDVTSILNAASNLYLLLIVYPLVPTLTLTRNEMRGVYGIYSTGAFVFICSLLGVYFRIRSWLSVDITGNQVPVYAIVIVETTLTLIIPCIPSLWSVYRFLTVPDIDDTTTLATPNMKLLSSVGSPVGDQRSTWRKTHMDIEEIPYKRTSSQYTNPQDLRMKALPVTPLPFAPTVPPSPKTASPLSPSSSRSMSLPIMFHEIPNR</sequence>
<dbReference type="PANTHER" id="PTHR33048">
    <property type="entry name" value="PTH11-LIKE INTEGRAL MEMBRANE PROTEIN (AFU_ORTHOLOGUE AFUA_5G11245)"/>
    <property type="match status" value="1"/>
</dbReference>
<evidence type="ECO:0000313" key="9">
    <source>
        <dbReference type="EMBL" id="KAF2649783.1"/>
    </source>
</evidence>
<feature type="compositionally biased region" description="Pro residues" evidence="6">
    <location>
        <begin position="362"/>
        <end position="371"/>
    </location>
</feature>
<evidence type="ECO:0000256" key="4">
    <source>
        <dbReference type="ARBA" id="ARBA00023136"/>
    </source>
</evidence>
<keyword evidence="2 7" id="KW-0812">Transmembrane</keyword>
<evidence type="ECO:0000313" key="10">
    <source>
        <dbReference type="Proteomes" id="UP000799324"/>
    </source>
</evidence>
<evidence type="ECO:0000256" key="7">
    <source>
        <dbReference type="SAM" id="Phobius"/>
    </source>
</evidence>
<dbReference type="Proteomes" id="UP000799324">
    <property type="component" value="Unassembled WGS sequence"/>
</dbReference>
<dbReference type="InterPro" id="IPR052337">
    <property type="entry name" value="SAT4-like"/>
</dbReference>
<evidence type="ECO:0000256" key="6">
    <source>
        <dbReference type="SAM" id="MobiDB-lite"/>
    </source>
</evidence>
<reference evidence="9" key="1">
    <citation type="journal article" date="2020" name="Stud. Mycol.">
        <title>101 Dothideomycetes genomes: a test case for predicting lifestyles and emergence of pathogens.</title>
        <authorList>
            <person name="Haridas S."/>
            <person name="Albert R."/>
            <person name="Binder M."/>
            <person name="Bloem J."/>
            <person name="Labutti K."/>
            <person name="Salamov A."/>
            <person name="Andreopoulos B."/>
            <person name="Baker S."/>
            <person name="Barry K."/>
            <person name="Bills G."/>
            <person name="Bluhm B."/>
            <person name="Cannon C."/>
            <person name="Castanera R."/>
            <person name="Culley D."/>
            <person name="Daum C."/>
            <person name="Ezra D."/>
            <person name="Gonzalez J."/>
            <person name="Henrissat B."/>
            <person name="Kuo A."/>
            <person name="Liang C."/>
            <person name="Lipzen A."/>
            <person name="Lutzoni F."/>
            <person name="Magnuson J."/>
            <person name="Mondo S."/>
            <person name="Nolan M."/>
            <person name="Ohm R."/>
            <person name="Pangilinan J."/>
            <person name="Park H.-J."/>
            <person name="Ramirez L."/>
            <person name="Alfaro M."/>
            <person name="Sun H."/>
            <person name="Tritt A."/>
            <person name="Yoshinaga Y."/>
            <person name="Zwiers L.-H."/>
            <person name="Turgeon B."/>
            <person name="Goodwin S."/>
            <person name="Spatafora J."/>
            <person name="Crous P."/>
            <person name="Grigoriev I."/>
        </authorList>
    </citation>
    <scope>NUCLEOTIDE SEQUENCE</scope>
    <source>
        <strain evidence="9">CBS 122681</strain>
    </source>
</reference>
<comment type="subcellular location">
    <subcellularLocation>
        <location evidence="1">Membrane</location>
        <topology evidence="1">Multi-pass membrane protein</topology>
    </subcellularLocation>
</comment>
<dbReference type="AlphaFoldDB" id="A0A6A6ST79"/>
<protein>
    <recommendedName>
        <fullName evidence="8">Rhodopsin domain-containing protein</fullName>
    </recommendedName>
</protein>
<evidence type="ECO:0000256" key="5">
    <source>
        <dbReference type="ARBA" id="ARBA00038359"/>
    </source>
</evidence>
<organism evidence="9 10">
    <name type="scientific">Lophiostoma macrostomum CBS 122681</name>
    <dbReference type="NCBI Taxonomy" id="1314788"/>
    <lineage>
        <taxon>Eukaryota</taxon>
        <taxon>Fungi</taxon>
        <taxon>Dikarya</taxon>
        <taxon>Ascomycota</taxon>
        <taxon>Pezizomycotina</taxon>
        <taxon>Dothideomycetes</taxon>
        <taxon>Pleosporomycetidae</taxon>
        <taxon>Pleosporales</taxon>
        <taxon>Lophiostomataceae</taxon>
        <taxon>Lophiostoma</taxon>
    </lineage>
</organism>
<evidence type="ECO:0000256" key="3">
    <source>
        <dbReference type="ARBA" id="ARBA00022989"/>
    </source>
</evidence>
<dbReference type="GO" id="GO:0016020">
    <property type="term" value="C:membrane"/>
    <property type="evidence" value="ECO:0007669"/>
    <property type="project" value="UniProtKB-SubCell"/>
</dbReference>
<evidence type="ECO:0000256" key="1">
    <source>
        <dbReference type="ARBA" id="ARBA00004141"/>
    </source>
</evidence>
<feature type="transmembrane region" description="Helical" evidence="7">
    <location>
        <begin position="196"/>
        <end position="216"/>
    </location>
</feature>
<feature type="compositionally biased region" description="Low complexity" evidence="6">
    <location>
        <begin position="372"/>
        <end position="386"/>
    </location>
</feature>
<feature type="region of interest" description="Disordered" evidence="6">
    <location>
        <begin position="362"/>
        <end position="386"/>
    </location>
</feature>
<feature type="transmembrane region" description="Helical" evidence="7">
    <location>
        <begin position="228"/>
        <end position="249"/>
    </location>
</feature>
<proteinExistence type="inferred from homology"/>
<gene>
    <name evidence="9" type="ORF">K491DRAFT_721365</name>
</gene>
<comment type="similarity">
    <text evidence="5">Belongs to the SAT4 family.</text>
</comment>
<feature type="transmembrane region" description="Helical" evidence="7">
    <location>
        <begin position="20"/>
        <end position="47"/>
    </location>
</feature>
<feature type="transmembrane region" description="Helical" evidence="7">
    <location>
        <begin position="140"/>
        <end position="158"/>
    </location>
</feature>
<feature type="transmembrane region" description="Helical" evidence="7">
    <location>
        <begin position="264"/>
        <end position="283"/>
    </location>
</feature>
<dbReference type="EMBL" id="MU004479">
    <property type="protein sequence ID" value="KAF2649783.1"/>
    <property type="molecule type" value="Genomic_DNA"/>
</dbReference>
<dbReference type="PANTHER" id="PTHR33048:SF158">
    <property type="entry name" value="MEMBRANE PROTEIN PTH11-LIKE, PUTATIVE-RELATED"/>
    <property type="match status" value="1"/>
</dbReference>
<feature type="domain" description="Rhodopsin" evidence="8">
    <location>
        <begin position="45"/>
        <end position="291"/>
    </location>
</feature>
<feature type="transmembrane region" description="Helical" evidence="7">
    <location>
        <begin position="102"/>
        <end position="128"/>
    </location>
</feature>
<accession>A0A6A6ST79</accession>
<keyword evidence="4 7" id="KW-0472">Membrane</keyword>
<name>A0A6A6ST79_9PLEO</name>
<dbReference type="OrthoDB" id="444631at2759"/>